<dbReference type="InterPro" id="IPR016082">
    <property type="entry name" value="Ribosomal_uL30_ferredoxin-like"/>
</dbReference>
<keyword evidence="2" id="KW-0175">Coiled coil</keyword>
<dbReference type="Proteomes" id="UP001431209">
    <property type="component" value="Unassembled WGS sequence"/>
</dbReference>
<keyword evidence="6" id="KW-1185">Reference proteome</keyword>
<accession>A0AAW2ZKU2</accession>
<gene>
    <name evidence="5" type="ORF">AKO1_006728</name>
    <name evidence="4" type="ORF">AKO1_014097</name>
</gene>
<dbReference type="Gene3D" id="3.30.1390.20">
    <property type="entry name" value="Ribosomal protein L30, ferredoxin-like fold domain"/>
    <property type="match status" value="1"/>
</dbReference>
<dbReference type="InterPro" id="IPR036919">
    <property type="entry name" value="Ribo_uL30_ferredoxin-like_sf"/>
</dbReference>
<evidence type="ECO:0000256" key="1">
    <source>
        <dbReference type="ARBA" id="ARBA00007594"/>
    </source>
</evidence>
<feature type="domain" description="Large ribosomal subunit protein uL30-like ferredoxin-like fold" evidence="3">
    <location>
        <begin position="111"/>
        <end position="160"/>
    </location>
</feature>
<evidence type="ECO:0000259" key="3">
    <source>
        <dbReference type="Pfam" id="PF00327"/>
    </source>
</evidence>
<evidence type="ECO:0000256" key="2">
    <source>
        <dbReference type="SAM" id="Coils"/>
    </source>
</evidence>
<dbReference type="EMBL" id="JAOPGA020000917">
    <property type="protein sequence ID" value="KAL0482962.1"/>
    <property type="molecule type" value="Genomic_DNA"/>
</dbReference>
<dbReference type="GO" id="GO:0005840">
    <property type="term" value="C:ribosome"/>
    <property type="evidence" value="ECO:0007669"/>
    <property type="project" value="UniProtKB-KW"/>
</dbReference>
<evidence type="ECO:0000313" key="5">
    <source>
        <dbReference type="EMBL" id="KAL0490105.1"/>
    </source>
</evidence>
<dbReference type="SUPFAM" id="SSF55129">
    <property type="entry name" value="Ribosomal protein L30p/L7e"/>
    <property type="match status" value="1"/>
</dbReference>
<dbReference type="Pfam" id="PF00327">
    <property type="entry name" value="Ribosomal_L30"/>
    <property type="match status" value="1"/>
</dbReference>
<evidence type="ECO:0000313" key="4">
    <source>
        <dbReference type="EMBL" id="KAL0482962.1"/>
    </source>
</evidence>
<evidence type="ECO:0000313" key="6">
    <source>
        <dbReference type="Proteomes" id="UP001431209"/>
    </source>
</evidence>
<keyword evidence="4" id="KW-0687">Ribonucleoprotein</keyword>
<sequence>MYRISATRSSAIIPLFQQTKRHFNLNTVIRNEEEDEERMIGFPLEKKVKIINPRIPNQTKNIEHFPPSLQKLDKAINKAKERMRREEEEERREREKVTEPIVGGIPRGRLLFVTLVKSYHHEPRRIRHIIRQMGLKTRNQLQVLQDDPYNRGLVYMTRHLLRLQSISTAELFPQGTAHLQLERLNRKQKDKLFFKRKDRQFVQERMEEGTKYLEEKYGHFRLNQQ</sequence>
<feature type="coiled-coil region" evidence="2">
    <location>
        <begin position="69"/>
        <end position="96"/>
    </location>
</feature>
<proteinExistence type="inferred from homology"/>
<keyword evidence="4" id="KW-0689">Ribosomal protein</keyword>
<dbReference type="AlphaFoldDB" id="A0AAW2ZKU2"/>
<name>A0AAW2ZKU2_9EUKA</name>
<protein>
    <submittedName>
        <fullName evidence="4">Ribosomal protein L30</fullName>
    </submittedName>
</protein>
<comment type="similarity">
    <text evidence="1">Belongs to the universal ribosomal protein uL30 family.</text>
</comment>
<reference evidence="5 6" key="1">
    <citation type="submission" date="2024-03" db="EMBL/GenBank/DDBJ databases">
        <title>The Acrasis kona genome and developmental transcriptomes reveal deep origins of eukaryotic multicellular pathways.</title>
        <authorList>
            <person name="Sheikh S."/>
            <person name="Fu C.-J."/>
            <person name="Brown M.W."/>
            <person name="Baldauf S.L."/>
        </authorList>
    </citation>
    <scope>NUCLEOTIDE SEQUENCE [LARGE SCALE GENOMIC DNA]</scope>
    <source>
        <strain evidence="5 6">ATCC MYA-3509</strain>
    </source>
</reference>
<dbReference type="EMBL" id="JAOPGA020001638">
    <property type="protein sequence ID" value="KAL0490105.1"/>
    <property type="molecule type" value="Genomic_DNA"/>
</dbReference>
<organism evidence="5 6">
    <name type="scientific">Acrasis kona</name>
    <dbReference type="NCBI Taxonomy" id="1008807"/>
    <lineage>
        <taxon>Eukaryota</taxon>
        <taxon>Discoba</taxon>
        <taxon>Heterolobosea</taxon>
        <taxon>Tetramitia</taxon>
        <taxon>Eutetramitia</taxon>
        <taxon>Acrasidae</taxon>
        <taxon>Acrasis</taxon>
    </lineage>
</organism>
<comment type="caution">
    <text evidence="5">The sequence shown here is derived from an EMBL/GenBank/DDBJ whole genome shotgun (WGS) entry which is preliminary data.</text>
</comment>